<dbReference type="STRING" id="101091.A0A1C7N1K4"/>
<evidence type="ECO:0000256" key="4">
    <source>
        <dbReference type="ARBA" id="ARBA00022723"/>
    </source>
</evidence>
<feature type="compositionally biased region" description="Basic and acidic residues" evidence="9">
    <location>
        <begin position="170"/>
        <end position="180"/>
    </location>
</feature>
<evidence type="ECO:0000313" key="12">
    <source>
        <dbReference type="Proteomes" id="UP000093000"/>
    </source>
</evidence>
<dbReference type="InParanoid" id="A0A1C7N1K4"/>
<dbReference type="InterPro" id="IPR051834">
    <property type="entry name" value="RING_finger_E3_ligase"/>
</dbReference>
<keyword evidence="12" id="KW-1185">Reference proteome</keyword>
<dbReference type="Gene3D" id="3.30.40.10">
    <property type="entry name" value="Zinc/RING finger domain, C3HC4 (zinc finger)"/>
    <property type="match status" value="1"/>
</dbReference>
<dbReference type="InterPro" id="IPR013083">
    <property type="entry name" value="Znf_RING/FYVE/PHD"/>
</dbReference>
<dbReference type="GO" id="GO:0005634">
    <property type="term" value="C:nucleus"/>
    <property type="evidence" value="ECO:0007669"/>
    <property type="project" value="TreeGrafter"/>
</dbReference>
<evidence type="ECO:0000256" key="2">
    <source>
        <dbReference type="ARBA" id="ARBA00012483"/>
    </source>
</evidence>
<feature type="region of interest" description="Disordered" evidence="9">
    <location>
        <begin position="159"/>
        <end position="182"/>
    </location>
</feature>
<dbReference type="PANTHER" id="PTHR45931:SF3">
    <property type="entry name" value="RING ZINC FINGER-CONTAINING PROTEIN"/>
    <property type="match status" value="1"/>
</dbReference>
<comment type="catalytic activity">
    <reaction evidence="1">
        <text>S-ubiquitinyl-[E2 ubiquitin-conjugating enzyme]-L-cysteine + [acceptor protein]-L-lysine = [E2 ubiquitin-conjugating enzyme]-L-cysteine + N(6)-ubiquitinyl-[acceptor protein]-L-lysine.</text>
        <dbReference type="EC" id="2.3.2.27"/>
    </reaction>
</comment>
<dbReference type="SUPFAM" id="SSF57850">
    <property type="entry name" value="RING/U-box"/>
    <property type="match status" value="1"/>
</dbReference>
<comment type="caution">
    <text evidence="11">The sequence shown here is derived from an EMBL/GenBank/DDBJ whole genome shotgun (WGS) entry which is preliminary data.</text>
</comment>
<feature type="compositionally biased region" description="Polar residues" evidence="9">
    <location>
        <begin position="132"/>
        <end position="145"/>
    </location>
</feature>
<gene>
    <name evidence="11" type="ORF">A0J61_08976</name>
</gene>
<feature type="region of interest" description="Disordered" evidence="9">
    <location>
        <begin position="200"/>
        <end position="237"/>
    </location>
</feature>
<dbReference type="OrthoDB" id="8062037at2759"/>
<accession>A0A1C7N1K4</accession>
<dbReference type="GO" id="GO:0006511">
    <property type="term" value="P:ubiquitin-dependent protein catabolic process"/>
    <property type="evidence" value="ECO:0007669"/>
    <property type="project" value="TreeGrafter"/>
</dbReference>
<evidence type="ECO:0000259" key="10">
    <source>
        <dbReference type="PROSITE" id="PS50089"/>
    </source>
</evidence>
<keyword evidence="6" id="KW-0833">Ubl conjugation pathway</keyword>
<dbReference type="Pfam" id="PF13639">
    <property type="entry name" value="zf-RING_2"/>
    <property type="match status" value="1"/>
</dbReference>
<dbReference type="FunFam" id="3.30.40.10:FF:000127">
    <property type="entry name" value="E3 ubiquitin-protein ligase RNF181"/>
    <property type="match status" value="1"/>
</dbReference>
<dbReference type="Proteomes" id="UP000093000">
    <property type="component" value="Unassembled WGS sequence"/>
</dbReference>
<organism evidence="11 12">
    <name type="scientific">Choanephora cucurbitarum</name>
    <dbReference type="NCBI Taxonomy" id="101091"/>
    <lineage>
        <taxon>Eukaryota</taxon>
        <taxon>Fungi</taxon>
        <taxon>Fungi incertae sedis</taxon>
        <taxon>Mucoromycota</taxon>
        <taxon>Mucoromycotina</taxon>
        <taxon>Mucoromycetes</taxon>
        <taxon>Mucorales</taxon>
        <taxon>Mucorineae</taxon>
        <taxon>Choanephoraceae</taxon>
        <taxon>Choanephoroideae</taxon>
        <taxon>Choanephora</taxon>
    </lineage>
</organism>
<dbReference type="SMART" id="SM00184">
    <property type="entry name" value="RING"/>
    <property type="match status" value="1"/>
</dbReference>
<evidence type="ECO:0000256" key="7">
    <source>
        <dbReference type="ARBA" id="ARBA00022833"/>
    </source>
</evidence>
<reference evidence="11 12" key="1">
    <citation type="submission" date="2016-03" db="EMBL/GenBank/DDBJ databases">
        <title>Choanephora cucurbitarum.</title>
        <authorList>
            <person name="Min B."/>
            <person name="Park H."/>
            <person name="Park J.-H."/>
            <person name="Shin H.-D."/>
            <person name="Choi I.-G."/>
        </authorList>
    </citation>
    <scope>NUCLEOTIDE SEQUENCE [LARGE SCALE GENOMIC DNA]</scope>
    <source>
        <strain evidence="11 12">KUS-F28377</strain>
    </source>
</reference>
<keyword evidence="4" id="KW-0479">Metal-binding</keyword>
<evidence type="ECO:0000256" key="1">
    <source>
        <dbReference type="ARBA" id="ARBA00000900"/>
    </source>
</evidence>
<sequence>MSSETRQAQPRYWCHICNGEVAIYMAPDPTCQQCNEQFIEELQSDDDPREFLAGDNNQDDDRTASGHIHLPGGGAAHFFSYSPSTGRVRNLNNNSERTETEAGNGSIGEMGDDIFQYFAPRSAEGNQEERSSNGQHDQPPTPISNFVQNLLTNMLGQNVDLTAGGTPTGEGHERPEEGEAGRPMIFFGNMVDGNVRFEPMPAGAGRMPGSMPRNREGEDNNNNNNNENSENNTTPEMRGNSIASILQFLSAMTGAPIDGGLVGNPNDYVFSQTALDNIITQLMEQAGSASAPPPAPEQVIDSLPKRSLTDKEKAQEIDCAVCKDNFEPTEQVIELPCLHIFHDDCIKPWLKLNGTCPVCRHSVVPEQEPNSNDNSNDNSSSNSNGNNNGDNN</sequence>
<proteinExistence type="predicted"/>
<dbReference type="PANTHER" id="PTHR45931">
    <property type="entry name" value="SI:CH211-59O9.10"/>
    <property type="match status" value="1"/>
</dbReference>
<protein>
    <recommendedName>
        <fullName evidence="2">RING-type E3 ubiquitin transferase</fullName>
        <ecNumber evidence="2">2.3.2.27</ecNumber>
    </recommendedName>
</protein>
<dbReference type="EC" id="2.3.2.27" evidence="2"/>
<evidence type="ECO:0000256" key="6">
    <source>
        <dbReference type="ARBA" id="ARBA00022786"/>
    </source>
</evidence>
<dbReference type="GO" id="GO:0008270">
    <property type="term" value="F:zinc ion binding"/>
    <property type="evidence" value="ECO:0007669"/>
    <property type="project" value="UniProtKB-KW"/>
</dbReference>
<evidence type="ECO:0000256" key="9">
    <source>
        <dbReference type="SAM" id="MobiDB-lite"/>
    </source>
</evidence>
<keyword evidence="7" id="KW-0862">Zinc</keyword>
<dbReference type="GO" id="GO:0061630">
    <property type="term" value="F:ubiquitin protein ligase activity"/>
    <property type="evidence" value="ECO:0007669"/>
    <property type="project" value="UniProtKB-EC"/>
</dbReference>
<dbReference type="Pfam" id="PF14369">
    <property type="entry name" value="Zn_ribbon_19"/>
    <property type="match status" value="1"/>
</dbReference>
<evidence type="ECO:0000313" key="11">
    <source>
        <dbReference type="EMBL" id="OBZ82973.1"/>
    </source>
</evidence>
<keyword evidence="3" id="KW-0808">Transferase</keyword>
<keyword evidence="5 8" id="KW-0863">Zinc-finger</keyword>
<dbReference type="PROSITE" id="PS50089">
    <property type="entry name" value="ZF_RING_2"/>
    <property type="match status" value="1"/>
</dbReference>
<evidence type="ECO:0000256" key="3">
    <source>
        <dbReference type="ARBA" id="ARBA00022679"/>
    </source>
</evidence>
<name>A0A1C7N1K4_9FUNG</name>
<feature type="domain" description="RING-type" evidence="10">
    <location>
        <begin position="319"/>
        <end position="360"/>
    </location>
</feature>
<feature type="region of interest" description="Disordered" evidence="9">
    <location>
        <begin position="365"/>
        <end position="392"/>
    </location>
</feature>
<evidence type="ECO:0000256" key="5">
    <source>
        <dbReference type="ARBA" id="ARBA00022771"/>
    </source>
</evidence>
<feature type="non-terminal residue" evidence="11">
    <location>
        <position position="392"/>
    </location>
</feature>
<dbReference type="InterPro" id="IPR039525">
    <property type="entry name" value="RNF126-like_zinc-ribbon"/>
</dbReference>
<dbReference type="GO" id="GO:0016567">
    <property type="term" value="P:protein ubiquitination"/>
    <property type="evidence" value="ECO:0007669"/>
    <property type="project" value="UniProtKB-ARBA"/>
</dbReference>
<feature type="compositionally biased region" description="Low complexity" evidence="9">
    <location>
        <begin position="220"/>
        <end position="232"/>
    </location>
</feature>
<feature type="region of interest" description="Disordered" evidence="9">
    <location>
        <begin position="123"/>
        <end position="145"/>
    </location>
</feature>
<evidence type="ECO:0000256" key="8">
    <source>
        <dbReference type="PROSITE-ProRule" id="PRU00175"/>
    </source>
</evidence>
<dbReference type="InterPro" id="IPR001841">
    <property type="entry name" value="Znf_RING"/>
</dbReference>
<feature type="region of interest" description="Disordered" evidence="9">
    <location>
        <begin position="87"/>
        <end position="111"/>
    </location>
</feature>
<dbReference type="EMBL" id="LUGH01000747">
    <property type="protein sequence ID" value="OBZ82973.1"/>
    <property type="molecule type" value="Genomic_DNA"/>
</dbReference>
<dbReference type="CDD" id="cd16667">
    <property type="entry name" value="RING-H2_RNF126-like"/>
    <property type="match status" value="1"/>
</dbReference>
<dbReference type="AlphaFoldDB" id="A0A1C7N1K4"/>
<feature type="compositionally biased region" description="Low complexity" evidence="9">
    <location>
        <begin position="370"/>
        <end position="392"/>
    </location>
</feature>